<name>A0A2M8Z310_9FIRM</name>
<dbReference type="Proteomes" id="UP000231092">
    <property type="component" value="Unassembled WGS sequence"/>
</dbReference>
<dbReference type="OrthoDB" id="2059354at2"/>
<protein>
    <recommendedName>
        <fullName evidence="3">DUF3168 domain-containing protein</fullName>
    </recommendedName>
</protein>
<evidence type="ECO:0000313" key="1">
    <source>
        <dbReference type="EMBL" id="PJJ27834.1"/>
    </source>
</evidence>
<reference evidence="1 2" key="1">
    <citation type="submission" date="2017-11" db="EMBL/GenBank/DDBJ databases">
        <title>Understudied soil microbes with underappreciated capabilities: Untangling the Clostridium saccharolyticum group.</title>
        <authorList>
            <person name="Leschine S."/>
        </authorList>
    </citation>
    <scope>NUCLEOTIDE SEQUENCE [LARGE SCALE GENOMIC DNA]</scope>
    <source>
        <strain evidence="1 2">18A</strain>
    </source>
</reference>
<dbReference type="EMBL" id="PGET01000001">
    <property type="protein sequence ID" value="PJJ27834.1"/>
    <property type="molecule type" value="Genomic_DNA"/>
</dbReference>
<organism evidence="1 2">
    <name type="scientific">[Clostridium] celerecrescens 18A</name>
    <dbReference type="NCBI Taxonomy" id="1286362"/>
    <lineage>
        <taxon>Bacteria</taxon>
        <taxon>Bacillati</taxon>
        <taxon>Bacillota</taxon>
        <taxon>Clostridia</taxon>
        <taxon>Lachnospirales</taxon>
        <taxon>Lachnospiraceae</taxon>
        <taxon>Lacrimispora</taxon>
    </lineage>
</organism>
<dbReference type="AlphaFoldDB" id="A0A2M8Z310"/>
<dbReference type="RefSeq" id="WP_100304421.1">
    <property type="nucleotide sequence ID" value="NZ_PGET01000001.1"/>
</dbReference>
<comment type="caution">
    <text evidence="1">The sequence shown here is derived from an EMBL/GenBank/DDBJ whole genome shotgun (WGS) entry which is preliminary data.</text>
</comment>
<sequence>MLDISSLVYTRLVNDETLKKYIKGSGTTRNDTPSAFPYLYFKSLGQPTTSSSLQNKQCAISADFEIIVYDSGSFSKAKQLIFLAADIMTELGFTLKFGPLEVDRSNTTEAYRWIARFHRTYCEGDLI</sequence>
<accession>A0A2M8Z310</accession>
<gene>
    <name evidence="1" type="ORF">H171_1314</name>
</gene>
<proteinExistence type="predicted"/>
<evidence type="ECO:0000313" key="2">
    <source>
        <dbReference type="Proteomes" id="UP000231092"/>
    </source>
</evidence>
<evidence type="ECO:0008006" key="3">
    <source>
        <dbReference type="Google" id="ProtNLM"/>
    </source>
</evidence>